<dbReference type="PROSITE" id="PS50853">
    <property type="entry name" value="FN3"/>
    <property type="match status" value="1"/>
</dbReference>
<dbReference type="RefSeq" id="WP_062419089.1">
    <property type="nucleotide sequence ID" value="NZ_DF967974.1"/>
</dbReference>
<dbReference type="OrthoDB" id="135264at2"/>
<dbReference type="AlphaFoldDB" id="A0A0N8GN86"/>
<keyword evidence="4" id="KW-1185">Reference proteome</keyword>
<dbReference type="InterPro" id="IPR011055">
    <property type="entry name" value="Dup_hybrid_motif"/>
</dbReference>
<evidence type="ECO:0000256" key="1">
    <source>
        <dbReference type="SAM" id="Phobius"/>
    </source>
</evidence>
<keyword evidence="1" id="KW-0812">Transmembrane</keyword>
<reference evidence="3 4" key="1">
    <citation type="submission" date="2015-07" db="EMBL/GenBank/DDBJ databases">
        <title>Genome sequence of Levilinea saccharolytica DSM 16555.</title>
        <authorList>
            <person name="Hemp J."/>
            <person name="Ward L.M."/>
            <person name="Pace L.A."/>
            <person name="Fischer W.W."/>
        </authorList>
    </citation>
    <scope>NUCLEOTIDE SEQUENCE [LARGE SCALE GENOMIC DNA]</scope>
    <source>
        <strain evidence="3 4">KIBI-1</strain>
    </source>
</reference>
<dbReference type="CDD" id="cd12797">
    <property type="entry name" value="M23_peptidase"/>
    <property type="match status" value="1"/>
</dbReference>
<dbReference type="InterPro" id="IPR011024">
    <property type="entry name" value="G_crystallin-like"/>
</dbReference>
<dbReference type="InterPro" id="IPR050570">
    <property type="entry name" value="Cell_wall_metabolism_enzyme"/>
</dbReference>
<feature type="domain" description="Fibronectin type-III" evidence="2">
    <location>
        <begin position="667"/>
        <end position="762"/>
    </location>
</feature>
<sequence length="925" mass="100752">MKQPLLNSLFQQTGKKVWVWAALGFLVVLLLAVGGLLIWQGSGGPALPHRMTAQPDDPRVGAIAKALKAAGEGREELLAFLIYDVSIDHVTFSDDGRTALVWLAMRERETGEVVAGEVGLALARLGDAPEEWKITLQADADWAQVLAGVPEDLLSAEERAFYLPKEQKVVKGGQVFRGYKLPWPAGRKVRVSGSVGHVYVYKTCPTTCLYAFDFADGTNFPVVAARGGRVKYAVWQYPNGNTKHANYLVLEDTSTSPVTYQVYYHLAQDSIPPALRRVGAEVLQGQLIGAADDTGASTASHLHFHVHTNQHLYWGSSVDIVFDEVQTNGGRPRTCVEANTFPSMGSQCQAGNWYESANGDAQRPTGGIESPKEKTLVTTRKLTVKGWAKDDRELENTQFLMTYTGEWTPVGKPQSGGQVQVTLDLCKLGVPDGPFLLAVDVRDRSGKNSGPTGQVMLEKQFNCAGPTPTPTATPKVCQPGAEQVGLWTEENYRGDCQVLGLGEYAKAKQLGIGNNTAESLRVGAGVMALAYAETQFGGQEEVFLKDWPSLQDSLLGPDAISSLKVVRRPDPPAPAALSAPQGKDGQPLREDEAVRLEWPAAAGVEAYRSALSGPDGWEKSRDWGQETVWKVGKLAAGAYQWTVWARNRAGESQAKIEFRILAVDQPPASNLVSVEGAAVASTAAVLRWEVLEGEEDLDYFEMRYRRDGGEWTLWPEKPDGGARQMWFLAKTDGLYEFQVRGVDRAGNVEDFGSSVVEMTLETMCAGADDNDGWQNAVPAAVGESWEESLCPRGDVDWVVFPAQAGRRYRFSAASMTGGAAVQIQLLDTDHQKVLGEARAADFKQDASLEWSAPADGLYYLKIQPIHPNLAGKGVNYRLSIESLGQVLVPALACSGLTLPAAWWLVRLAWKRRKETQAKRAEMGDI</sequence>
<dbReference type="Gene3D" id="2.60.20.10">
    <property type="entry name" value="Crystallins"/>
    <property type="match status" value="1"/>
</dbReference>
<dbReference type="Gene3D" id="2.60.120.380">
    <property type="match status" value="1"/>
</dbReference>
<organism evidence="3 4">
    <name type="scientific">Levilinea saccharolytica</name>
    <dbReference type="NCBI Taxonomy" id="229921"/>
    <lineage>
        <taxon>Bacteria</taxon>
        <taxon>Bacillati</taxon>
        <taxon>Chloroflexota</taxon>
        <taxon>Anaerolineae</taxon>
        <taxon>Anaerolineales</taxon>
        <taxon>Anaerolineaceae</taxon>
        <taxon>Levilinea</taxon>
    </lineage>
</organism>
<dbReference type="EMBL" id="LGCM01000060">
    <property type="protein sequence ID" value="KPL77402.1"/>
    <property type="molecule type" value="Genomic_DNA"/>
</dbReference>
<dbReference type="Proteomes" id="UP000050501">
    <property type="component" value="Unassembled WGS sequence"/>
</dbReference>
<dbReference type="STRING" id="229921.ADN01_15980"/>
<protein>
    <recommendedName>
        <fullName evidence="2">Fibronectin type-III domain-containing protein</fullName>
    </recommendedName>
</protein>
<dbReference type="PANTHER" id="PTHR21666:SF270">
    <property type="entry name" value="MUREIN HYDROLASE ACTIVATOR ENVC"/>
    <property type="match status" value="1"/>
</dbReference>
<gene>
    <name evidence="3" type="ORF">ADN01_15980</name>
</gene>
<name>A0A0N8GN86_9CHLR</name>
<dbReference type="PANTHER" id="PTHR21666">
    <property type="entry name" value="PEPTIDASE-RELATED"/>
    <property type="match status" value="1"/>
</dbReference>
<dbReference type="InterPro" id="IPR016047">
    <property type="entry name" value="M23ase_b-sheet_dom"/>
</dbReference>
<dbReference type="SUPFAM" id="SSF49695">
    <property type="entry name" value="gamma-Crystallin-like"/>
    <property type="match status" value="1"/>
</dbReference>
<dbReference type="SUPFAM" id="SSF51261">
    <property type="entry name" value="Duplicated hybrid motif"/>
    <property type="match status" value="1"/>
</dbReference>
<dbReference type="GO" id="GO:0004222">
    <property type="term" value="F:metalloendopeptidase activity"/>
    <property type="evidence" value="ECO:0007669"/>
    <property type="project" value="TreeGrafter"/>
</dbReference>
<evidence type="ECO:0000313" key="3">
    <source>
        <dbReference type="EMBL" id="KPL77402.1"/>
    </source>
</evidence>
<dbReference type="Pfam" id="PF01551">
    <property type="entry name" value="Peptidase_M23"/>
    <property type="match status" value="1"/>
</dbReference>
<proteinExistence type="predicted"/>
<feature type="transmembrane region" description="Helical" evidence="1">
    <location>
        <begin position="17"/>
        <end position="39"/>
    </location>
</feature>
<dbReference type="Gene3D" id="2.70.70.10">
    <property type="entry name" value="Glucose Permease (Domain IIA)"/>
    <property type="match status" value="1"/>
</dbReference>
<keyword evidence="1" id="KW-1133">Transmembrane helix</keyword>
<feature type="transmembrane region" description="Helical" evidence="1">
    <location>
        <begin position="886"/>
        <end position="909"/>
    </location>
</feature>
<keyword evidence="1" id="KW-0472">Membrane</keyword>
<evidence type="ECO:0000313" key="4">
    <source>
        <dbReference type="Proteomes" id="UP000050501"/>
    </source>
</evidence>
<dbReference type="InterPro" id="IPR003961">
    <property type="entry name" value="FN3_dom"/>
</dbReference>
<evidence type="ECO:0000259" key="2">
    <source>
        <dbReference type="PROSITE" id="PS50853"/>
    </source>
</evidence>
<accession>A0A0N8GN86</accession>
<comment type="caution">
    <text evidence="3">The sequence shown here is derived from an EMBL/GenBank/DDBJ whole genome shotgun (WGS) entry which is preliminary data.</text>
</comment>